<accession>A0A367YR33</accession>
<evidence type="ECO:0000313" key="2">
    <source>
        <dbReference type="Proteomes" id="UP000252770"/>
    </source>
</evidence>
<reference evidence="1 2" key="1">
    <citation type="submission" date="2018-07" db="EMBL/GenBank/DDBJ databases">
        <title>Desertimonas flava gen. nov. sp. nov.</title>
        <authorList>
            <person name="Liu S."/>
        </authorList>
    </citation>
    <scope>NUCLEOTIDE SEQUENCE [LARGE SCALE GENOMIC DNA]</scope>
    <source>
        <strain evidence="1 2">16Sb5-5</strain>
    </source>
</reference>
<organism evidence="1 2">
    <name type="scientific">Desertihabitans brevis</name>
    <dbReference type="NCBI Taxonomy" id="2268447"/>
    <lineage>
        <taxon>Bacteria</taxon>
        <taxon>Bacillati</taxon>
        <taxon>Actinomycetota</taxon>
        <taxon>Actinomycetes</taxon>
        <taxon>Propionibacteriales</taxon>
        <taxon>Propionibacteriaceae</taxon>
        <taxon>Desertihabitans</taxon>
    </lineage>
</organism>
<dbReference type="Pfam" id="PF11316">
    <property type="entry name" value="Rhamno_transf"/>
    <property type="match status" value="1"/>
</dbReference>
<protein>
    <recommendedName>
        <fullName evidence="3">Glycosyltransferase family 2 protein</fullName>
    </recommendedName>
</protein>
<proteinExistence type="predicted"/>
<gene>
    <name evidence="1" type="ORF">DT076_16505</name>
</gene>
<dbReference type="EMBL" id="QOUI01000012">
    <property type="protein sequence ID" value="RCK68250.1"/>
    <property type="molecule type" value="Genomic_DNA"/>
</dbReference>
<keyword evidence="2" id="KW-1185">Reference proteome</keyword>
<evidence type="ECO:0008006" key="3">
    <source>
        <dbReference type="Google" id="ProtNLM"/>
    </source>
</evidence>
<dbReference type="AlphaFoldDB" id="A0A367YR33"/>
<dbReference type="Proteomes" id="UP000252770">
    <property type="component" value="Unassembled WGS sequence"/>
</dbReference>
<dbReference type="InterPro" id="IPR021466">
    <property type="entry name" value="Put_rhamnosyl_transferase"/>
</dbReference>
<name>A0A367YR33_9ACTN</name>
<sequence length="300" mass="33856">MELAPRTWFYTRVGIGIFDEAWWEFRTRLFAATILPSVARFCQQGARWVLVIDEDLSDSRVAALKAMVAEAGITSQVTLLPVQFHTDLFDALHVLLLEQADERRVGIVRVDDDDALAADFLSRASQHLREDASALVTMTSGWEVALAERKKRPMELRFGSLNTLYWGLPDTFRSYAAVGHHNLPIWAEKNGIPVVADSEGDRMFMYMRHKQSDSSFGGRRKAILEDPAVHDMTAEAIERFGLDPDRYTAWREFARTAPGTGSAKTWALAADIVAAARAEPEKRAEHKRRLIEATRNVLQQ</sequence>
<comment type="caution">
    <text evidence="1">The sequence shown here is derived from an EMBL/GenBank/DDBJ whole genome shotgun (WGS) entry which is preliminary data.</text>
</comment>
<dbReference type="RefSeq" id="WP_114127811.1">
    <property type="nucleotide sequence ID" value="NZ_QOUI01000012.1"/>
</dbReference>
<evidence type="ECO:0000313" key="1">
    <source>
        <dbReference type="EMBL" id="RCK68250.1"/>
    </source>
</evidence>